<protein>
    <submittedName>
        <fullName evidence="1">Uncharacterized protein</fullName>
    </submittedName>
</protein>
<gene>
    <name evidence="1" type="ORF">WKW77_29355</name>
</gene>
<accession>A0ABU8VQK2</accession>
<dbReference type="RefSeq" id="WP_340360425.1">
    <property type="nucleotide sequence ID" value="NZ_JBBKZU010000018.1"/>
</dbReference>
<comment type="caution">
    <text evidence="1">The sequence shown here is derived from an EMBL/GenBank/DDBJ whole genome shotgun (WGS) entry which is preliminary data.</text>
</comment>
<name>A0ABU8VQK2_9BURK</name>
<evidence type="ECO:0000313" key="1">
    <source>
        <dbReference type="EMBL" id="MEJ8815209.1"/>
    </source>
</evidence>
<reference evidence="1 2" key="1">
    <citation type="submission" date="2024-03" db="EMBL/GenBank/DDBJ databases">
        <title>Novel species of the genus Variovorax.</title>
        <authorList>
            <person name="Liu Q."/>
            <person name="Xin Y.-H."/>
        </authorList>
    </citation>
    <scope>NUCLEOTIDE SEQUENCE [LARGE SCALE GENOMIC DNA]</scope>
    <source>
        <strain evidence="1 2">KACC 18899</strain>
    </source>
</reference>
<keyword evidence="2" id="KW-1185">Reference proteome</keyword>
<dbReference type="Proteomes" id="UP001365846">
    <property type="component" value="Unassembled WGS sequence"/>
</dbReference>
<dbReference type="EMBL" id="JBBKZU010000018">
    <property type="protein sequence ID" value="MEJ8815209.1"/>
    <property type="molecule type" value="Genomic_DNA"/>
</dbReference>
<sequence>MLVFEGKTLLGTLDPVEVLKNGTEIHIEAFIPTQVLLKERRHVGRLLLFEFCAYITKHFPQIQAISFAFARPIDALGRPAEQAGSRTSAMARIGAVNITVTPVTLGVHVVSGVWPYSQANRAALQSALEEQRAIYRDKPIVRPSFAKRFLARLAALSSRSPRGSK</sequence>
<evidence type="ECO:0000313" key="2">
    <source>
        <dbReference type="Proteomes" id="UP001365846"/>
    </source>
</evidence>
<organism evidence="1 2">
    <name type="scientific">Variovorax ureilyticus</name>
    <dbReference type="NCBI Taxonomy" id="1836198"/>
    <lineage>
        <taxon>Bacteria</taxon>
        <taxon>Pseudomonadati</taxon>
        <taxon>Pseudomonadota</taxon>
        <taxon>Betaproteobacteria</taxon>
        <taxon>Burkholderiales</taxon>
        <taxon>Comamonadaceae</taxon>
        <taxon>Variovorax</taxon>
    </lineage>
</organism>
<proteinExistence type="predicted"/>